<keyword evidence="2" id="KW-0732">Signal</keyword>
<feature type="transmembrane region" description="Helical" evidence="1">
    <location>
        <begin position="102"/>
        <end position="121"/>
    </location>
</feature>
<proteinExistence type="predicted"/>
<organism evidence="4 5">
    <name type="scientific">Nocardiopsis lambiniae</name>
    <dbReference type="NCBI Taxonomy" id="3075539"/>
    <lineage>
        <taxon>Bacteria</taxon>
        <taxon>Bacillati</taxon>
        <taxon>Actinomycetota</taxon>
        <taxon>Actinomycetes</taxon>
        <taxon>Streptosporangiales</taxon>
        <taxon>Nocardiopsidaceae</taxon>
        <taxon>Nocardiopsis</taxon>
    </lineage>
</organism>
<dbReference type="Pfam" id="PF07885">
    <property type="entry name" value="Ion_trans_2"/>
    <property type="match status" value="1"/>
</dbReference>
<keyword evidence="5" id="KW-1185">Reference proteome</keyword>
<accession>A0ABU2M6Z0</accession>
<gene>
    <name evidence="4" type="ORF">RM479_08445</name>
</gene>
<sequence>MVFVSLLGLLIVVSAVCDAAATVLHPDAEGLVAGRVRKVVWRSVAVAGARLPRVERRVLGLAGPLIVASTFLAWITLLILGLALAVWPMLEEGFEIQTDMGPAGFADALYFAGGTITVLGYGDLTPLTVSGQAVSLVGAAVGFTLFTGMATYAIEVIGGVSTRNRFALSVHDDTRDRGGVTMFAEHLSDGGASDTRTRCRDWAAVLREVDELVHRYPLVAFTYRSRRDEYDPEPALRHMAEVTVAVLVASGREPSLRTSAQALDLALTRLQRTIADTYLTDEVVRRLRDPRPDDHDRRAVEEVERVLAAGLDDAGGAPVEGGREEVAETVHRCRVFLDGLHAWARSEAPPYEWDAR</sequence>
<comment type="caution">
    <text evidence="4">The sequence shown here is derived from an EMBL/GenBank/DDBJ whole genome shotgun (WGS) entry which is preliminary data.</text>
</comment>
<keyword evidence="4" id="KW-0407">Ion channel</keyword>
<feature type="domain" description="Potassium channel" evidence="3">
    <location>
        <begin position="100"/>
        <end position="157"/>
    </location>
</feature>
<dbReference type="EMBL" id="JAVREP010000004">
    <property type="protein sequence ID" value="MDT0328440.1"/>
    <property type="molecule type" value="Genomic_DNA"/>
</dbReference>
<dbReference type="SUPFAM" id="SSF81324">
    <property type="entry name" value="Voltage-gated potassium channels"/>
    <property type="match status" value="1"/>
</dbReference>
<feature type="signal peptide" evidence="2">
    <location>
        <begin position="1"/>
        <end position="19"/>
    </location>
</feature>
<evidence type="ECO:0000313" key="5">
    <source>
        <dbReference type="Proteomes" id="UP001183390"/>
    </source>
</evidence>
<keyword evidence="4" id="KW-0406">Ion transport</keyword>
<dbReference type="InterPro" id="IPR013099">
    <property type="entry name" value="K_chnl_dom"/>
</dbReference>
<feature type="chain" id="PRO_5045331616" evidence="2">
    <location>
        <begin position="20"/>
        <end position="356"/>
    </location>
</feature>
<dbReference type="GO" id="GO:0034220">
    <property type="term" value="P:monoatomic ion transmembrane transport"/>
    <property type="evidence" value="ECO:0007669"/>
    <property type="project" value="UniProtKB-KW"/>
</dbReference>
<evidence type="ECO:0000259" key="3">
    <source>
        <dbReference type="Pfam" id="PF07885"/>
    </source>
</evidence>
<feature type="transmembrane region" description="Helical" evidence="1">
    <location>
        <begin position="133"/>
        <end position="154"/>
    </location>
</feature>
<evidence type="ECO:0000256" key="1">
    <source>
        <dbReference type="SAM" id="Phobius"/>
    </source>
</evidence>
<reference evidence="5" key="1">
    <citation type="submission" date="2023-07" db="EMBL/GenBank/DDBJ databases">
        <title>30 novel species of actinomycetes from the DSMZ collection.</title>
        <authorList>
            <person name="Nouioui I."/>
        </authorList>
    </citation>
    <scope>NUCLEOTIDE SEQUENCE [LARGE SCALE GENOMIC DNA]</scope>
    <source>
        <strain evidence="5">DSM 44743</strain>
    </source>
</reference>
<dbReference type="Gene3D" id="1.10.287.70">
    <property type="match status" value="1"/>
</dbReference>
<dbReference type="Proteomes" id="UP001183390">
    <property type="component" value="Unassembled WGS sequence"/>
</dbReference>
<evidence type="ECO:0000256" key="2">
    <source>
        <dbReference type="SAM" id="SignalP"/>
    </source>
</evidence>
<name>A0ABU2M6Z0_9ACTN</name>
<evidence type="ECO:0000313" key="4">
    <source>
        <dbReference type="EMBL" id="MDT0328440.1"/>
    </source>
</evidence>
<keyword evidence="1" id="KW-0472">Membrane</keyword>
<protein>
    <submittedName>
        <fullName evidence="4">Potassium channel family protein</fullName>
    </submittedName>
</protein>
<keyword evidence="1" id="KW-0812">Transmembrane</keyword>
<keyword evidence="4" id="KW-0813">Transport</keyword>
<feature type="transmembrane region" description="Helical" evidence="1">
    <location>
        <begin position="65"/>
        <end position="90"/>
    </location>
</feature>
<keyword evidence="1" id="KW-1133">Transmembrane helix</keyword>
<dbReference type="RefSeq" id="WP_311511160.1">
    <property type="nucleotide sequence ID" value="NZ_JAVREP010000004.1"/>
</dbReference>